<proteinExistence type="predicted"/>
<dbReference type="AlphaFoldDB" id="A0A238BWY9"/>
<organism evidence="1 2">
    <name type="scientific">Onchocerca flexuosa</name>
    <dbReference type="NCBI Taxonomy" id="387005"/>
    <lineage>
        <taxon>Eukaryota</taxon>
        <taxon>Metazoa</taxon>
        <taxon>Ecdysozoa</taxon>
        <taxon>Nematoda</taxon>
        <taxon>Chromadorea</taxon>
        <taxon>Rhabditida</taxon>
        <taxon>Spirurina</taxon>
        <taxon>Spiruromorpha</taxon>
        <taxon>Filarioidea</taxon>
        <taxon>Onchocercidae</taxon>
        <taxon>Onchocerca</taxon>
    </lineage>
</organism>
<feature type="non-terminal residue" evidence="1">
    <location>
        <position position="1"/>
    </location>
</feature>
<dbReference type="EMBL" id="KZ269994">
    <property type="protein sequence ID" value="OZC09436.1"/>
    <property type="molecule type" value="Genomic_DNA"/>
</dbReference>
<accession>A0A238BWY9</accession>
<dbReference type="Proteomes" id="UP000242913">
    <property type="component" value="Unassembled WGS sequence"/>
</dbReference>
<gene>
    <name evidence="1" type="ORF">X798_03597</name>
</gene>
<evidence type="ECO:0000313" key="1">
    <source>
        <dbReference type="EMBL" id="OZC09436.1"/>
    </source>
</evidence>
<evidence type="ECO:0000313" key="2">
    <source>
        <dbReference type="Proteomes" id="UP000242913"/>
    </source>
</evidence>
<sequence length="68" mass="8134">AINFQSCCIRRPEIEQIDRNKQIQKNQIDYQYEIWLISMDSMFPKEHNFPPLLGKSFSAVQLDGNIFW</sequence>
<name>A0A238BWY9_9BILA</name>
<keyword evidence="2" id="KW-1185">Reference proteome</keyword>
<reference evidence="1 2" key="1">
    <citation type="submission" date="2015-12" db="EMBL/GenBank/DDBJ databases">
        <title>Draft genome of the nematode, Onchocerca flexuosa.</title>
        <authorList>
            <person name="Mitreva M."/>
        </authorList>
    </citation>
    <scope>NUCLEOTIDE SEQUENCE [LARGE SCALE GENOMIC DNA]</scope>
    <source>
        <strain evidence="1">Red Deer</strain>
    </source>
</reference>
<protein>
    <submittedName>
        <fullName evidence="1">Uncharacterized protein</fullName>
    </submittedName>
</protein>